<name>A0A975GIB8_9BACT</name>
<protein>
    <submittedName>
        <fullName evidence="3">ABC transporter, substrate-binding protein</fullName>
    </submittedName>
</protein>
<evidence type="ECO:0000259" key="2">
    <source>
        <dbReference type="Pfam" id="PF00496"/>
    </source>
</evidence>
<accession>A0A975GIB8</accession>
<dbReference type="Gene3D" id="3.10.105.10">
    <property type="entry name" value="Dipeptide-binding Protein, Domain 3"/>
    <property type="match status" value="1"/>
</dbReference>
<sequence>MNNIIKTIIFFLIILGHIPGYAQTKLPDNIQWLTNESDPVFASPNAQKGGSFNTAVMSFPLTFRTVGPDSNSAFRSAILGSQLSLIGLHPNTLNIIPELATHWAFDNDKKTMYFKLNPKARWSDGRPVTADDFAYTLEFMRSKHIVAPWYNDYYTKEIEKVIVYDDHTLAVVSTKPVPDLHLKLGLSPLPRHFYGSLDEDFVKKYNWEIVPNTGAYQIVDFKKGKYVKFKRKKDWWAQEMMYFKNRFNVDYVIYDVVRDFNIMWEYFKKTRIDSFALTIPQYWHIKSNIPEVQKGYIHKIWFFNNTQQSAQGLWLNQDKEIFKDANVRYAFAHAMNIEKVIEQVLRNDYFRLENGYVGYGPYSNTSIRARRFNIDKVEHYMTGSGWSRGSDGIWEKDGQRFSVEVSYSHEEHTSRLVVLKEDAKKAGIELNLSKLDPSAAYKKVMEKKHDAAWMGWSTSLRPRFWEHYHSINAHKPQTNNITNTDDPDLDKMIDIYRNSLDEQERIDLSLKLQEKVHEIGSFVPTFMIPYIRQAYWRWWKLPDIPGTKVSGDLFEPFDSSTGGLFWYDKELHKETQKAMKKGTPFPPVTIKDETFKMKFLN</sequence>
<reference evidence="3" key="1">
    <citation type="journal article" date="2021" name="Microb. Physiol.">
        <title>Proteogenomic Insights into the Physiology of Marine, Sulfate-Reducing, Filamentous Desulfonema limicola and Desulfonema magnum.</title>
        <authorList>
            <person name="Schnaars V."/>
            <person name="Wohlbrand L."/>
            <person name="Scheve S."/>
            <person name="Hinrichs C."/>
            <person name="Reinhardt R."/>
            <person name="Rabus R."/>
        </authorList>
    </citation>
    <scope>NUCLEOTIDE SEQUENCE</scope>
    <source>
        <strain evidence="3">5ac10</strain>
    </source>
</reference>
<dbReference type="PANTHER" id="PTHR30290:SF64">
    <property type="entry name" value="ABC TRANSPORTER PERIPLASMIC BINDING PROTEIN"/>
    <property type="match status" value="1"/>
</dbReference>
<dbReference type="Proteomes" id="UP000663720">
    <property type="component" value="Chromosome"/>
</dbReference>
<organism evidence="3 4">
    <name type="scientific">Desulfonema limicola</name>
    <dbReference type="NCBI Taxonomy" id="45656"/>
    <lineage>
        <taxon>Bacteria</taxon>
        <taxon>Pseudomonadati</taxon>
        <taxon>Thermodesulfobacteriota</taxon>
        <taxon>Desulfobacteria</taxon>
        <taxon>Desulfobacterales</taxon>
        <taxon>Desulfococcaceae</taxon>
        <taxon>Desulfonema</taxon>
    </lineage>
</organism>
<evidence type="ECO:0000313" key="3">
    <source>
        <dbReference type="EMBL" id="QTA81778.1"/>
    </source>
</evidence>
<dbReference type="Gene3D" id="3.40.190.10">
    <property type="entry name" value="Periplasmic binding protein-like II"/>
    <property type="match status" value="1"/>
</dbReference>
<dbReference type="GO" id="GO:0043190">
    <property type="term" value="C:ATP-binding cassette (ABC) transporter complex"/>
    <property type="evidence" value="ECO:0007669"/>
    <property type="project" value="InterPro"/>
</dbReference>
<dbReference type="KEGG" id="dli:dnl_41270"/>
<evidence type="ECO:0000256" key="1">
    <source>
        <dbReference type="ARBA" id="ARBA00022729"/>
    </source>
</evidence>
<proteinExistence type="predicted"/>
<dbReference type="InterPro" id="IPR039424">
    <property type="entry name" value="SBP_5"/>
</dbReference>
<gene>
    <name evidence="3" type="ORF">dnl_41270</name>
</gene>
<dbReference type="GO" id="GO:1904680">
    <property type="term" value="F:peptide transmembrane transporter activity"/>
    <property type="evidence" value="ECO:0007669"/>
    <property type="project" value="TreeGrafter"/>
</dbReference>
<dbReference type="AlphaFoldDB" id="A0A975GIB8"/>
<dbReference type="GO" id="GO:0015833">
    <property type="term" value="P:peptide transport"/>
    <property type="evidence" value="ECO:0007669"/>
    <property type="project" value="TreeGrafter"/>
</dbReference>
<dbReference type="SUPFAM" id="SSF53850">
    <property type="entry name" value="Periplasmic binding protein-like II"/>
    <property type="match status" value="1"/>
</dbReference>
<feature type="domain" description="Solute-binding protein family 5" evidence="2">
    <location>
        <begin position="95"/>
        <end position="459"/>
    </location>
</feature>
<dbReference type="PANTHER" id="PTHR30290">
    <property type="entry name" value="PERIPLASMIC BINDING COMPONENT OF ABC TRANSPORTER"/>
    <property type="match status" value="1"/>
</dbReference>
<dbReference type="GO" id="GO:0030288">
    <property type="term" value="C:outer membrane-bounded periplasmic space"/>
    <property type="evidence" value="ECO:0007669"/>
    <property type="project" value="TreeGrafter"/>
</dbReference>
<keyword evidence="4" id="KW-1185">Reference proteome</keyword>
<keyword evidence="1" id="KW-0732">Signal</keyword>
<dbReference type="InterPro" id="IPR030678">
    <property type="entry name" value="Peptide/Ni-bd"/>
</dbReference>
<dbReference type="InterPro" id="IPR000914">
    <property type="entry name" value="SBP_5_dom"/>
</dbReference>
<dbReference type="CDD" id="cd08497">
    <property type="entry name" value="MbnE-like"/>
    <property type="match status" value="1"/>
</dbReference>
<dbReference type="EMBL" id="CP061799">
    <property type="protein sequence ID" value="QTA81778.1"/>
    <property type="molecule type" value="Genomic_DNA"/>
</dbReference>
<dbReference type="RefSeq" id="WP_207687773.1">
    <property type="nucleotide sequence ID" value="NZ_CP061799.1"/>
</dbReference>
<dbReference type="GO" id="GO:0042884">
    <property type="term" value="P:microcin transport"/>
    <property type="evidence" value="ECO:0007669"/>
    <property type="project" value="TreeGrafter"/>
</dbReference>
<evidence type="ECO:0000313" key="4">
    <source>
        <dbReference type="Proteomes" id="UP000663720"/>
    </source>
</evidence>
<dbReference type="Pfam" id="PF00496">
    <property type="entry name" value="SBP_bac_5"/>
    <property type="match status" value="1"/>
</dbReference>
<dbReference type="PIRSF" id="PIRSF002741">
    <property type="entry name" value="MppA"/>
    <property type="match status" value="1"/>
</dbReference>